<evidence type="ECO:0000313" key="6">
    <source>
        <dbReference type="EMBL" id="MCV7072167.1"/>
    </source>
</evidence>
<dbReference type="PROSITE" id="PS50977">
    <property type="entry name" value="HTH_TETR_2"/>
    <property type="match status" value="1"/>
</dbReference>
<dbReference type="InterPro" id="IPR050109">
    <property type="entry name" value="HTH-type_TetR-like_transc_reg"/>
</dbReference>
<accession>A0A9X2Y1J9</accession>
<dbReference type="Proteomes" id="UP001140272">
    <property type="component" value="Unassembled WGS sequence"/>
</dbReference>
<reference evidence="7" key="3">
    <citation type="submission" date="2022-08" db="EMBL/GenBank/DDBJ databases">
        <title>Whole genome sequencing of non-tuberculosis mycobacteria type-strains.</title>
        <authorList>
            <person name="Igarashi Y."/>
            <person name="Osugi A."/>
            <person name="Mitarai S."/>
        </authorList>
    </citation>
    <scope>NUCLEOTIDE SEQUENCE</scope>
    <source>
        <strain evidence="7">JCM 16372</strain>
    </source>
</reference>
<dbReference type="GO" id="GO:0000976">
    <property type="term" value="F:transcription cis-regulatory region binding"/>
    <property type="evidence" value="ECO:0007669"/>
    <property type="project" value="TreeGrafter"/>
</dbReference>
<dbReference type="Gene3D" id="1.10.357.10">
    <property type="entry name" value="Tetracycline Repressor, domain 2"/>
    <property type="match status" value="1"/>
</dbReference>
<reference evidence="6" key="2">
    <citation type="journal article" date="2022" name="BMC Genomics">
        <title>Comparative genome analysis of mycobacteria focusing on tRNA and non-coding RNA.</title>
        <authorList>
            <person name="Behra P.R.K."/>
            <person name="Pettersson B.M.F."/>
            <person name="Ramesh M."/>
            <person name="Das S."/>
            <person name="Dasgupta S."/>
            <person name="Kirsebom L.A."/>
        </authorList>
    </citation>
    <scope>NUCLEOTIDE SEQUENCE</scope>
    <source>
        <strain evidence="6">DSM 45406</strain>
    </source>
</reference>
<reference evidence="6" key="1">
    <citation type="submission" date="2020-07" db="EMBL/GenBank/DDBJ databases">
        <authorList>
            <person name="Pettersson B.M.F."/>
            <person name="Behra P.R.K."/>
            <person name="Ramesh M."/>
            <person name="Das S."/>
            <person name="Dasgupta S."/>
            <person name="Kirsebom L.A."/>
        </authorList>
    </citation>
    <scope>NUCLEOTIDE SEQUENCE</scope>
    <source>
        <strain evidence="6">DSM 45406</strain>
    </source>
</reference>
<keyword evidence="2 4" id="KW-0238">DNA-binding</keyword>
<dbReference type="InterPro" id="IPR009057">
    <property type="entry name" value="Homeodomain-like_sf"/>
</dbReference>
<feature type="DNA-binding region" description="H-T-H motif" evidence="4">
    <location>
        <begin position="48"/>
        <end position="67"/>
    </location>
</feature>
<evidence type="ECO:0000313" key="9">
    <source>
        <dbReference type="Proteomes" id="UP001140272"/>
    </source>
</evidence>
<evidence type="ECO:0000256" key="1">
    <source>
        <dbReference type="ARBA" id="ARBA00023015"/>
    </source>
</evidence>
<keyword evidence="3" id="KW-0804">Transcription</keyword>
<keyword evidence="8" id="KW-1185">Reference proteome</keyword>
<dbReference type="PANTHER" id="PTHR30055:SF234">
    <property type="entry name" value="HTH-TYPE TRANSCRIPTIONAL REGULATOR BETI"/>
    <property type="match status" value="1"/>
</dbReference>
<evidence type="ECO:0000256" key="4">
    <source>
        <dbReference type="PROSITE-ProRule" id="PRU00335"/>
    </source>
</evidence>
<dbReference type="InterPro" id="IPR001647">
    <property type="entry name" value="HTH_TetR"/>
</dbReference>
<dbReference type="PANTHER" id="PTHR30055">
    <property type="entry name" value="HTH-TYPE TRANSCRIPTIONAL REGULATOR RUTR"/>
    <property type="match status" value="1"/>
</dbReference>
<dbReference type="RefSeq" id="WP_052428716.1">
    <property type="nucleotide sequence ID" value="NZ_CP092427.2"/>
</dbReference>
<dbReference type="Pfam" id="PF00440">
    <property type="entry name" value="TetR_N"/>
    <property type="match status" value="1"/>
</dbReference>
<evidence type="ECO:0000313" key="8">
    <source>
        <dbReference type="Proteomes" id="UP001055159"/>
    </source>
</evidence>
<dbReference type="AlphaFoldDB" id="A0A9X2Y1J9"/>
<proteinExistence type="predicted"/>
<evidence type="ECO:0000313" key="7">
    <source>
        <dbReference type="EMBL" id="ULP37834.1"/>
    </source>
</evidence>
<gene>
    <name evidence="6" type="ORF">H7H73_19080</name>
    <name evidence="7" type="ORF">MJO55_05220</name>
</gene>
<dbReference type="Proteomes" id="UP001055159">
    <property type="component" value="Chromosome"/>
</dbReference>
<name>A0A9X2Y1J9_9MYCO</name>
<dbReference type="EMBL" id="CP092427">
    <property type="protein sequence ID" value="ULP37834.1"/>
    <property type="molecule type" value="Genomic_DNA"/>
</dbReference>
<dbReference type="GO" id="GO:0003700">
    <property type="term" value="F:DNA-binding transcription factor activity"/>
    <property type="evidence" value="ECO:0007669"/>
    <property type="project" value="TreeGrafter"/>
</dbReference>
<dbReference type="SUPFAM" id="SSF46689">
    <property type="entry name" value="Homeodomain-like"/>
    <property type="match status" value="1"/>
</dbReference>
<sequence>MIESVYLAMDMNRSYDMSARQRAKDATRAAILAATVECFMAERSFAVTLPAVAERAGVTVKTVLRHFGTREALIDAAWSQTFAEVLAERTAPPGDTEGALRVLIAHYEARGDMVIAVLADENDPRAVRTGDAGRLAHRAWVDEVFDARLPHDAAARSRLVDVLVVATDVYCWKLLRRDRGLSVDDVCDRMLLLTDGVLANALADEAP</sequence>
<evidence type="ECO:0000256" key="3">
    <source>
        <dbReference type="ARBA" id="ARBA00023163"/>
    </source>
</evidence>
<evidence type="ECO:0000256" key="2">
    <source>
        <dbReference type="ARBA" id="ARBA00023125"/>
    </source>
</evidence>
<evidence type="ECO:0000259" key="5">
    <source>
        <dbReference type="PROSITE" id="PS50977"/>
    </source>
</evidence>
<protein>
    <submittedName>
        <fullName evidence="6">TetR/AcrR family transcriptional regulator</fullName>
    </submittedName>
</protein>
<organism evidence="6 9">
    <name type="scientific">Mycolicibacterium rufum</name>
    <dbReference type="NCBI Taxonomy" id="318424"/>
    <lineage>
        <taxon>Bacteria</taxon>
        <taxon>Bacillati</taxon>
        <taxon>Actinomycetota</taxon>
        <taxon>Actinomycetes</taxon>
        <taxon>Mycobacteriales</taxon>
        <taxon>Mycobacteriaceae</taxon>
        <taxon>Mycolicibacterium</taxon>
    </lineage>
</organism>
<keyword evidence="1" id="KW-0805">Transcription regulation</keyword>
<feature type="domain" description="HTH tetR-type" evidence="5">
    <location>
        <begin position="25"/>
        <end position="85"/>
    </location>
</feature>
<dbReference type="EMBL" id="JACKRN010000664">
    <property type="protein sequence ID" value="MCV7072167.1"/>
    <property type="molecule type" value="Genomic_DNA"/>
</dbReference>